<keyword evidence="2" id="KW-1185">Reference proteome</keyword>
<sequence>MKEADQRNAERARRQQELLQEFKSICRSGSLRAGPAPPHQRTTKANEGFHANARNPVAPNGMLDPFISQTLSQRKLLLSQMSHADVDDPELDIVIMSP</sequence>
<organism evidence="2">
    <name type="scientific">Drosophila persimilis</name>
    <name type="common">Fruit fly</name>
    <dbReference type="NCBI Taxonomy" id="7234"/>
    <lineage>
        <taxon>Eukaryota</taxon>
        <taxon>Metazoa</taxon>
        <taxon>Ecdysozoa</taxon>
        <taxon>Arthropoda</taxon>
        <taxon>Hexapoda</taxon>
        <taxon>Insecta</taxon>
        <taxon>Pterygota</taxon>
        <taxon>Neoptera</taxon>
        <taxon>Endopterygota</taxon>
        <taxon>Diptera</taxon>
        <taxon>Brachycera</taxon>
        <taxon>Muscomorpha</taxon>
        <taxon>Ephydroidea</taxon>
        <taxon>Drosophilidae</taxon>
        <taxon>Drosophila</taxon>
        <taxon>Sophophora</taxon>
    </lineage>
</organism>
<dbReference type="AlphaFoldDB" id="B4GS30"/>
<accession>B4GS30</accession>
<name>B4GS30_DROPE</name>
<protein>
    <submittedName>
        <fullName evidence="1">GL25313</fullName>
    </submittedName>
</protein>
<dbReference type="EMBL" id="CH479188">
    <property type="protein sequence ID" value="EDW40565.1"/>
    <property type="molecule type" value="Genomic_DNA"/>
</dbReference>
<dbReference type="Proteomes" id="UP000008744">
    <property type="component" value="Unassembled WGS sequence"/>
</dbReference>
<evidence type="ECO:0000313" key="1">
    <source>
        <dbReference type="EMBL" id="EDW40565.1"/>
    </source>
</evidence>
<gene>
    <name evidence="1" type="primary">Dper\GL25313</name>
    <name evidence="1" type="ORF">Dper_GL25313</name>
</gene>
<reference evidence="1 2" key="1">
    <citation type="journal article" date="2007" name="Nature">
        <title>Evolution of genes and genomes on the Drosophila phylogeny.</title>
        <authorList>
            <consortium name="Drosophila 12 Genomes Consortium"/>
            <person name="Clark A.G."/>
            <person name="Eisen M.B."/>
            <person name="Smith D.R."/>
            <person name="Bergman C.M."/>
            <person name="Oliver B."/>
            <person name="Markow T.A."/>
            <person name="Kaufman T.C."/>
            <person name="Kellis M."/>
            <person name="Gelbart W."/>
            <person name="Iyer V.N."/>
            <person name="Pollard D.A."/>
            <person name="Sackton T.B."/>
            <person name="Larracuente A.M."/>
            <person name="Singh N.D."/>
            <person name="Abad J.P."/>
            <person name="Abt D.N."/>
            <person name="Adryan B."/>
            <person name="Aguade M."/>
            <person name="Akashi H."/>
            <person name="Anderson W.W."/>
            <person name="Aquadro C.F."/>
            <person name="Ardell D.H."/>
            <person name="Arguello R."/>
            <person name="Artieri C.G."/>
            <person name="Barbash D.A."/>
            <person name="Barker D."/>
            <person name="Barsanti P."/>
            <person name="Batterham P."/>
            <person name="Batzoglou S."/>
            <person name="Begun D."/>
            <person name="Bhutkar A."/>
            <person name="Blanco E."/>
            <person name="Bosak S.A."/>
            <person name="Bradley R.K."/>
            <person name="Brand A.D."/>
            <person name="Brent M.R."/>
            <person name="Brooks A.N."/>
            <person name="Brown R.H."/>
            <person name="Butlin R.K."/>
            <person name="Caggese C."/>
            <person name="Calvi B.R."/>
            <person name="Bernardo de Carvalho A."/>
            <person name="Caspi A."/>
            <person name="Castrezana S."/>
            <person name="Celniker S.E."/>
            <person name="Chang J.L."/>
            <person name="Chapple C."/>
            <person name="Chatterji S."/>
            <person name="Chinwalla A."/>
            <person name="Civetta A."/>
            <person name="Clifton S.W."/>
            <person name="Comeron J.M."/>
            <person name="Costello J.C."/>
            <person name="Coyne J.A."/>
            <person name="Daub J."/>
            <person name="David R.G."/>
            <person name="Delcher A.L."/>
            <person name="Delehaunty K."/>
            <person name="Do C.B."/>
            <person name="Ebling H."/>
            <person name="Edwards K."/>
            <person name="Eickbush T."/>
            <person name="Evans J.D."/>
            <person name="Filipski A."/>
            <person name="Findeiss S."/>
            <person name="Freyhult E."/>
            <person name="Fulton L."/>
            <person name="Fulton R."/>
            <person name="Garcia A.C."/>
            <person name="Gardiner A."/>
            <person name="Garfield D.A."/>
            <person name="Garvin B.E."/>
            <person name="Gibson G."/>
            <person name="Gilbert D."/>
            <person name="Gnerre S."/>
            <person name="Godfrey J."/>
            <person name="Good R."/>
            <person name="Gotea V."/>
            <person name="Gravely B."/>
            <person name="Greenberg A.J."/>
            <person name="Griffiths-Jones S."/>
            <person name="Gross S."/>
            <person name="Guigo R."/>
            <person name="Gustafson E.A."/>
            <person name="Haerty W."/>
            <person name="Hahn M.W."/>
            <person name="Halligan D.L."/>
            <person name="Halpern A.L."/>
            <person name="Halter G.M."/>
            <person name="Han M.V."/>
            <person name="Heger A."/>
            <person name="Hillier L."/>
            <person name="Hinrichs A.S."/>
            <person name="Holmes I."/>
            <person name="Hoskins R.A."/>
            <person name="Hubisz M.J."/>
            <person name="Hultmark D."/>
            <person name="Huntley M.A."/>
            <person name="Jaffe D.B."/>
            <person name="Jagadeeshan S."/>
            <person name="Jeck W.R."/>
            <person name="Johnson J."/>
            <person name="Jones C.D."/>
            <person name="Jordan W.C."/>
            <person name="Karpen G.H."/>
            <person name="Kataoka E."/>
            <person name="Keightley P.D."/>
            <person name="Kheradpour P."/>
            <person name="Kirkness E.F."/>
            <person name="Koerich L.B."/>
            <person name="Kristiansen K."/>
            <person name="Kudrna D."/>
            <person name="Kulathinal R.J."/>
            <person name="Kumar S."/>
            <person name="Kwok R."/>
            <person name="Lander E."/>
            <person name="Langley C.H."/>
            <person name="Lapoint R."/>
            <person name="Lazzaro B.P."/>
            <person name="Lee S.J."/>
            <person name="Levesque L."/>
            <person name="Li R."/>
            <person name="Lin C.F."/>
            <person name="Lin M.F."/>
            <person name="Lindblad-Toh K."/>
            <person name="Llopart A."/>
            <person name="Long M."/>
            <person name="Low L."/>
            <person name="Lozovsky E."/>
            <person name="Lu J."/>
            <person name="Luo M."/>
            <person name="Machado C.A."/>
            <person name="Makalowski W."/>
            <person name="Marzo M."/>
            <person name="Matsuda M."/>
            <person name="Matzkin L."/>
            <person name="McAllister B."/>
            <person name="McBride C.S."/>
            <person name="McKernan B."/>
            <person name="McKernan K."/>
            <person name="Mendez-Lago M."/>
            <person name="Minx P."/>
            <person name="Mollenhauer M.U."/>
            <person name="Montooth K."/>
            <person name="Mount S.M."/>
            <person name="Mu X."/>
            <person name="Myers E."/>
            <person name="Negre B."/>
            <person name="Newfeld S."/>
            <person name="Nielsen R."/>
            <person name="Noor M.A."/>
            <person name="O'Grady P."/>
            <person name="Pachter L."/>
            <person name="Papaceit M."/>
            <person name="Parisi M.J."/>
            <person name="Parisi M."/>
            <person name="Parts L."/>
            <person name="Pedersen J.S."/>
            <person name="Pesole G."/>
            <person name="Phillippy A.M."/>
            <person name="Ponting C.P."/>
            <person name="Pop M."/>
            <person name="Porcelli D."/>
            <person name="Powell J.R."/>
            <person name="Prohaska S."/>
            <person name="Pruitt K."/>
            <person name="Puig M."/>
            <person name="Quesneville H."/>
            <person name="Ram K.R."/>
            <person name="Rand D."/>
            <person name="Rasmussen M.D."/>
            <person name="Reed L.K."/>
            <person name="Reenan R."/>
            <person name="Reily A."/>
            <person name="Remington K.A."/>
            <person name="Rieger T.T."/>
            <person name="Ritchie M.G."/>
            <person name="Robin C."/>
            <person name="Rogers Y.H."/>
            <person name="Rohde C."/>
            <person name="Rozas J."/>
            <person name="Rubenfield M.J."/>
            <person name="Ruiz A."/>
            <person name="Russo S."/>
            <person name="Salzberg S.L."/>
            <person name="Sanchez-Gracia A."/>
            <person name="Saranga D.J."/>
            <person name="Sato H."/>
            <person name="Schaeffer S.W."/>
            <person name="Schatz M.C."/>
            <person name="Schlenke T."/>
            <person name="Schwartz R."/>
            <person name="Segarra C."/>
            <person name="Singh R.S."/>
            <person name="Sirot L."/>
            <person name="Sirota M."/>
            <person name="Sisneros N.B."/>
            <person name="Smith C.D."/>
            <person name="Smith T.F."/>
            <person name="Spieth J."/>
            <person name="Stage D.E."/>
            <person name="Stark A."/>
            <person name="Stephan W."/>
            <person name="Strausberg R.L."/>
            <person name="Strempel S."/>
            <person name="Sturgill D."/>
            <person name="Sutton G."/>
            <person name="Sutton G.G."/>
            <person name="Tao W."/>
            <person name="Teichmann S."/>
            <person name="Tobari Y.N."/>
            <person name="Tomimura Y."/>
            <person name="Tsolas J.M."/>
            <person name="Valente V.L."/>
            <person name="Venter E."/>
            <person name="Venter J.C."/>
            <person name="Vicario S."/>
            <person name="Vieira F.G."/>
            <person name="Vilella A.J."/>
            <person name="Villasante A."/>
            <person name="Walenz B."/>
            <person name="Wang J."/>
            <person name="Wasserman M."/>
            <person name="Watts T."/>
            <person name="Wilson D."/>
            <person name="Wilson R.K."/>
            <person name="Wing R.A."/>
            <person name="Wolfner M.F."/>
            <person name="Wong A."/>
            <person name="Wong G.K."/>
            <person name="Wu C.I."/>
            <person name="Wu G."/>
            <person name="Yamamoto D."/>
            <person name="Yang H.P."/>
            <person name="Yang S.P."/>
            <person name="Yorke J.A."/>
            <person name="Yoshida K."/>
            <person name="Zdobnov E."/>
            <person name="Zhang P."/>
            <person name="Zhang Y."/>
            <person name="Zimin A.V."/>
            <person name="Baldwin J."/>
            <person name="Abdouelleil A."/>
            <person name="Abdulkadir J."/>
            <person name="Abebe A."/>
            <person name="Abera B."/>
            <person name="Abreu J."/>
            <person name="Acer S.C."/>
            <person name="Aftuck L."/>
            <person name="Alexander A."/>
            <person name="An P."/>
            <person name="Anderson E."/>
            <person name="Anderson S."/>
            <person name="Arachi H."/>
            <person name="Azer M."/>
            <person name="Bachantsang P."/>
            <person name="Barry A."/>
            <person name="Bayul T."/>
            <person name="Berlin A."/>
            <person name="Bessette D."/>
            <person name="Bloom T."/>
            <person name="Blye J."/>
            <person name="Boguslavskiy L."/>
            <person name="Bonnet C."/>
            <person name="Boukhgalter B."/>
            <person name="Bourzgui I."/>
            <person name="Brown A."/>
            <person name="Cahill P."/>
            <person name="Channer S."/>
            <person name="Cheshatsang Y."/>
            <person name="Chuda L."/>
            <person name="Citroen M."/>
            <person name="Collymore A."/>
            <person name="Cooke P."/>
            <person name="Costello M."/>
            <person name="D'Aco K."/>
            <person name="Daza R."/>
            <person name="De Haan G."/>
            <person name="DeGray S."/>
            <person name="DeMaso C."/>
            <person name="Dhargay N."/>
            <person name="Dooley K."/>
            <person name="Dooley E."/>
            <person name="Doricent M."/>
            <person name="Dorje P."/>
            <person name="Dorjee K."/>
            <person name="Dupes A."/>
            <person name="Elong R."/>
            <person name="Falk J."/>
            <person name="Farina A."/>
            <person name="Faro S."/>
            <person name="Ferguson D."/>
            <person name="Fisher S."/>
            <person name="Foley C.D."/>
            <person name="Franke A."/>
            <person name="Friedrich D."/>
            <person name="Gadbois L."/>
            <person name="Gearin G."/>
            <person name="Gearin C.R."/>
            <person name="Giannoukos G."/>
            <person name="Goode T."/>
            <person name="Graham J."/>
            <person name="Grandbois E."/>
            <person name="Grewal S."/>
            <person name="Gyaltsen K."/>
            <person name="Hafez N."/>
            <person name="Hagos B."/>
            <person name="Hall J."/>
            <person name="Henson C."/>
            <person name="Hollinger A."/>
            <person name="Honan T."/>
            <person name="Huard M.D."/>
            <person name="Hughes L."/>
            <person name="Hurhula B."/>
            <person name="Husby M.E."/>
            <person name="Kamat A."/>
            <person name="Kanga B."/>
            <person name="Kashin S."/>
            <person name="Khazanovich D."/>
            <person name="Kisner P."/>
            <person name="Lance K."/>
            <person name="Lara M."/>
            <person name="Lee W."/>
            <person name="Lennon N."/>
            <person name="Letendre F."/>
            <person name="LeVine R."/>
            <person name="Lipovsky A."/>
            <person name="Liu X."/>
            <person name="Liu J."/>
            <person name="Liu S."/>
            <person name="Lokyitsang T."/>
            <person name="Lokyitsang Y."/>
            <person name="Lubonja R."/>
            <person name="Lui A."/>
            <person name="MacDonald P."/>
            <person name="Magnisalis V."/>
            <person name="Maru K."/>
            <person name="Matthews C."/>
            <person name="McCusker W."/>
            <person name="McDonough S."/>
            <person name="Mehta T."/>
            <person name="Meldrim J."/>
            <person name="Meneus L."/>
            <person name="Mihai O."/>
            <person name="Mihalev A."/>
            <person name="Mihova T."/>
            <person name="Mittelman R."/>
            <person name="Mlenga V."/>
            <person name="Montmayeur A."/>
            <person name="Mulrain L."/>
            <person name="Navidi A."/>
            <person name="Naylor J."/>
            <person name="Negash T."/>
            <person name="Nguyen T."/>
            <person name="Nguyen N."/>
            <person name="Nicol R."/>
            <person name="Norbu C."/>
            <person name="Norbu N."/>
            <person name="Novod N."/>
            <person name="O'Neill B."/>
            <person name="Osman S."/>
            <person name="Markiewicz E."/>
            <person name="Oyono O.L."/>
            <person name="Patti C."/>
            <person name="Phunkhang P."/>
            <person name="Pierre F."/>
            <person name="Priest M."/>
            <person name="Raghuraman S."/>
            <person name="Rege F."/>
            <person name="Reyes R."/>
            <person name="Rise C."/>
            <person name="Rogov P."/>
            <person name="Ross K."/>
            <person name="Ryan E."/>
            <person name="Settipalli S."/>
            <person name="Shea T."/>
            <person name="Sherpa N."/>
            <person name="Shi L."/>
            <person name="Shih D."/>
            <person name="Sparrow T."/>
            <person name="Spaulding J."/>
            <person name="Stalker J."/>
            <person name="Stange-Thomann N."/>
            <person name="Stavropoulos S."/>
            <person name="Stone C."/>
            <person name="Strader C."/>
            <person name="Tesfaye S."/>
            <person name="Thomson T."/>
            <person name="Thoulutsang Y."/>
            <person name="Thoulutsang D."/>
            <person name="Topham K."/>
            <person name="Topping I."/>
            <person name="Tsamla T."/>
            <person name="Vassiliev H."/>
            <person name="Vo A."/>
            <person name="Wangchuk T."/>
            <person name="Wangdi T."/>
            <person name="Weiand M."/>
            <person name="Wilkinson J."/>
            <person name="Wilson A."/>
            <person name="Yadav S."/>
            <person name="Young G."/>
            <person name="Yu Q."/>
            <person name="Zembek L."/>
            <person name="Zhong D."/>
            <person name="Zimmer A."/>
            <person name="Zwirko Z."/>
            <person name="Jaffe D.B."/>
            <person name="Alvarez P."/>
            <person name="Brockman W."/>
            <person name="Butler J."/>
            <person name="Chin C."/>
            <person name="Gnerre S."/>
            <person name="Grabherr M."/>
            <person name="Kleber M."/>
            <person name="Mauceli E."/>
            <person name="MacCallum I."/>
        </authorList>
    </citation>
    <scope>NUCLEOTIDE SEQUENCE [LARGE SCALE GENOMIC DNA]</scope>
    <source>
        <strain evidence="2">MSH-3 / Tucson 14011-0111.49</strain>
    </source>
</reference>
<evidence type="ECO:0000313" key="2">
    <source>
        <dbReference type="Proteomes" id="UP000008744"/>
    </source>
</evidence>
<dbReference type="HOGENOM" id="CLU_2335835_0_0_1"/>
<proteinExistence type="predicted"/>